<evidence type="ECO:0000313" key="2">
    <source>
        <dbReference type="Proteomes" id="UP000254400"/>
    </source>
</evidence>
<accession>A0A378XYL5</accession>
<dbReference type="RefSeq" id="WP_019687446.1">
    <property type="nucleotide sequence ID" value="NZ_CP025957.1"/>
</dbReference>
<dbReference type="AlphaFoldDB" id="A0A378XYL5"/>
<dbReference type="Proteomes" id="UP000254400">
    <property type="component" value="Unassembled WGS sequence"/>
</dbReference>
<protein>
    <submittedName>
        <fullName evidence="1">Uncharacterized protein</fullName>
    </submittedName>
</protein>
<evidence type="ECO:0000313" key="1">
    <source>
        <dbReference type="EMBL" id="SUA70015.1"/>
    </source>
</evidence>
<proteinExistence type="predicted"/>
<reference evidence="1 2" key="1">
    <citation type="submission" date="2018-06" db="EMBL/GenBank/DDBJ databases">
        <authorList>
            <consortium name="Pathogen Informatics"/>
            <person name="Doyle S."/>
        </authorList>
    </citation>
    <scope>NUCLEOTIDE SEQUENCE [LARGE SCALE GENOMIC DNA]</scope>
    <source>
        <strain evidence="1 2">NCTC10343</strain>
    </source>
</reference>
<gene>
    <name evidence="1" type="ORF">NCTC10343_02884</name>
</gene>
<dbReference type="EMBL" id="UGSC01000001">
    <property type="protein sequence ID" value="SUA70015.1"/>
    <property type="molecule type" value="Genomic_DNA"/>
</dbReference>
<organism evidence="1 2">
    <name type="scientific">Paenibacillus polymyxa</name>
    <name type="common">Bacillus polymyxa</name>
    <dbReference type="NCBI Taxonomy" id="1406"/>
    <lineage>
        <taxon>Bacteria</taxon>
        <taxon>Bacillati</taxon>
        <taxon>Bacillota</taxon>
        <taxon>Bacilli</taxon>
        <taxon>Bacillales</taxon>
        <taxon>Paenibacillaceae</taxon>
        <taxon>Paenibacillus</taxon>
    </lineage>
</organism>
<sequence>MSSIGKIFSGLTGQTPRPIKEKNKVHENENLVIIFYDYKKSNSYLSVLNDANANGLRQLIFPPNRFSKVIKNLSELNFKVKNIEFDPPLNQEDQLSINKTLVEGIIEENFIKIHDEISFYNSEQDSIPKKLSFMSKNGNYYSLFNNGVISIEEEEDVGELNPFLTTLKGGGF</sequence>
<dbReference type="GeneID" id="93346259"/>
<name>A0A378XYL5_PAEPO</name>